<feature type="region of interest" description="Disordered" evidence="1">
    <location>
        <begin position="34"/>
        <end position="83"/>
    </location>
</feature>
<sequence length="83" mass="9553">MADAVPALCGSDRAKCVLNTFTNWQMSSLDKIQPRYNNTHTTRHDTTPRDVTRHDTTPRDVTRHDSHVTTTRTRHDTTPRHVT</sequence>
<evidence type="ECO:0000313" key="2">
    <source>
        <dbReference type="EMBL" id="KPI98310.1"/>
    </source>
</evidence>
<accession>A0A194Q4H4</accession>
<protein>
    <submittedName>
        <fullName evidence="2">Uncharacterized protein</fullName>
    </submittedName>
</protein>
<evidence type="ECO:0000256" key="1">
    <source>
        <dbReference type="SAM" id="MobiDB-lite"/>
    </source>
</evidence>
<keyword evidence="3" id="KW-1185">Reference proteome</keyword>
<reference evidence="2 3" key="1">
    <citation type="journal article" date="2015" name="Nat. Commun.">
        <title>Outbred genome sequencing and CRISPR/Cas9 gene editing in butterflies.</title>
        <authorList>
            <person name="Li X."/>
            <person name="Fan D."/>
            <person name="Zhang W."/>
            <person name="Liu G."/>
            <person name="Zhang L."/>
            <person name="Zhao L."/>
            <person name="Fang X."/>
            <person name="Chen L."/>
            <person name="Dong Y."/>
            <person name="Chen Y."/>
            <person name="Ding Y."/>
            <person name="Zhao R."/>
            <person name="Feng M."/>
            <person name="Zhu Y."/>
            <person name="Feng Y."/>
            <person name="Jiang X."/>
            <person name="Zhu D."/>
            <person name="Xiang H."/>
            <person name="Feng X."/>
            <person name="Li S."/>
            <person name="Wang J."/>
            <person name="Zhang G."/>
            <person name="Kronforst M.R."/>
            <person name="Wang W."/>
        </authorList>
    </citation>
    <scope>NUCLEOTIDE SEQUENCE [LARGE SCALE GENOMIC DNA]</scope>
    <source>
        <strain evidence="2">Ya'a_city_454_Px</strain>
        <tissue evidence="2">Whole body</tissue>
    </source>
</reference>
<feature type="compositionally biased region" description="Basic and acidic residues" evidence="1">
    <location>
        <begin position="42"/>
        <end position="83"/>
    </location>
</feature>
<organism evidence="2 3">
    <name type="scientific">Papilio xuthus</name>
    <name type="common">Asian swallowtail butterfly</name>
    <dbReference type="NCBI Taxonomy" id="66420"/>
    <lineage>
        <taxon>Eukaryota</taxon>
        <taxon>Metazoa</taxon>
        <taxon>Ecdysozoa</taxon>
        <taxon>Arthropoda</taxon>
        <taxon>Hexapoda</taxon>
        <taxon>Insecta</taxon>
        <taxon>Pterygota</taxon>
        <taxon>Neoptera</taxon>
        <taxon>Endopterygota</taxon>
        <taxon>Lepidoptera</taxon>
        <taxon>Glossata</taxon>
        <taxon>Ditrysia</taxon>
        <taxon>Papilionoidea</taxon>
        <taxon>Papilionidae</taxon>
        <taxon>Papilioninae</taxon>
        <taxon>Papilio</taxon>
    </lineage>
</organism>
<proteinExistence type="predicted"/>
<dbReference type="AlphaFoldDB" id="A0A194Q4H4"/>
<dbReference type="Proteomes" id="UP000053268">
    <property type="component" value="Unassembled WGS sequence"/>
</dbReference>
<name>A0A194Q4H4_PAPXU</name>
<dbReference type="EMBL" id="KQ459585">
    <property type="protein sequence ID" value="KPI98310.1"/>
    <property type="molecule type" value="Genomic_DNA"/>
</dbReference>
<gene>
    <name evidence="2" type="ORF">RR46_09526</name>
</gene>
<evidence type="ECO:0000313" key="3">
    <source>
        <dbReference type="Proteomes" id="UP000053268"/>
    </source>
</evidence>